<organism evidence="2 3">
    <name type="scientific">Portunus trituberculatus</name>
    <name type="common">Swimming crab</name>
    <name type="synonym">Neptunus trituberculatus</name>
    <dbReference type="NCBI Taxonomy" id="210409"/>
    <lineage>
        <taxon>Eukaryota</taxon>
        <taxon>Metazoa</taxon>
        <taxon>Ecdysozoa</taxon>
        <taxon>Arthropoda</taxon>
        <taxon>Crustacea</taxon>
        <taxon>Multicrustacea</taxon>
        <taxon>Malacostraca</taxon>
        <taxon>Eumalacostraca</taxon>
        <taxon>Eucarida</taxon>
        <taxon>Decapoda</taxon>
        <taxon>Pleocyemata</taxon>
        <taxon>Brachyura</taxon>
        <taxon>Eubrachyura</taxon>
        <taxon>Portunoidea</taxon>
        <taxon>Portunidae</taxon>
        <taxon>Portuninae</taxon>
        <taxon>Portunus</taxon>
    </lineage>
</organism>
<evidence type="ECO:0000256" key="1">
    <source>
        <dbReference type="SAM" id="MobiDB-lite"/>
    </source>
</evidence>
<name>A0A5B7CU35_PORTR</name>
<dbReference type="EMBL" id="VSRR010000215">
    <property type="protein sequence ID" value="MPC12411.1"/>
    <property type="molecule type" value="Genomic_DNA"/>
</dbReference>
<accession>A0A5B7CU35</accession>
<gene>
    <name evidence="2" type="ORF">E2C01_005103</name>
</gene>
<dbReference type="Proteomes" id="UP000324222">
    <property type="component" value="Unassembled WGS sequence"/>
</dbReference>
<comment type="caution">
    <text evidence="2">The sequence shown here is derived from an EMBL/GenBank/DDBJ whole genome shotgun (WGS) entry which is preliminary data.</text>
</comment>
<proteinExistence type="predicted"/>
<dbReference type="AlphaFoldDB" id="A0A5B7CU35"/>
<reference evidence="2 3" key="1">
    <citation type="submission" date="2019-05" db="EMBL/GenBank/DDBJ databases">
        <title>Another draft genome of Portunus trituberculatus and its Hox gene families provides insights of decapod evolution.</title>
        <authorList>
            <person name="Jeong J.-H."/>
            <person name="Song I."/>
            <person name="Kim S."/>
            <person name="Choi T."/>
            <person name="Kim D."/>
            <person name="Ryu S."/>
            <person name="Kim W."/>
        </authorList>
    </citation>
    <scope>NUCLEOTIDE SEQUENCE [LARGE SCALE GENOMIC DNA]</scope>
    <source>
        <tissue evidence="2">Muscle</tissue>
    </source>
</reference>
<protein>
    <submittedName>
        <fullName evidence="2">Uncharacterized protein</fullName>
    </submittedName>
</protein>
<sequence>MRRNPSDSSEQAAAKDTTADHSTIWCAIQTRICSALQAQRYVQRPQPGKADDADLAHRAISNRVFGRREHKIFRKVKPRPHGASRISDLMQ</sequence>
<keyword evidence="3" id="KW-1185">Reference proteome</keyword>
<evidence type="ECO:0000313" key="3">
    <source>
        <dbReference type="Proteomes" id="UP000324222"/>
    </source>
</evidence>
<evidence type="ECO:0000313" key="2">
    <source>
        <dbReference type="EMBL" id="MPC12411.1"/>
    </source>
</evidence>
<feature type="compositionally biased region" description="Polar residues" evidence="1">
    <location>
        <begin position="1"/>
        <end position="11"/>
    </location>
</feature>
<feature type="region of interest" description="Disordered" evidence="1">
    <location>
        <begin position="1"/>
        <end position="20"/>
    </location>
</feature>